<dbReference type="EMBL" id="PZZW01000006">
    <property type="protein sequence ID" value="PTM77190.1"/>
    <property type="molecule type" value="Genomic_DNA"/>
</dbReference>
<evidence type="ECO:0008006" key="5">
    <source>
        <dbReference type="Google" id="ProtNLM"/>
    </source>
</evidence>
<accession>A0ABX5J888</accession>
<protein>
    <recommendedName>
        <fullName evidence="5">Restriction endonuclease subunit S</fullName>
    </recommendedName>
</protein>
<keyword evidence="2" id="KW-0238">DNA-binding</keyword>
<dbReference type="SUPFAM" id="SSF116734">
    <property type="entry name" value="DNA methylase specificity domain"/>
    <property type="match status" value="1"/>
</dbReference>
<reference evidence="3 4" key="1">
    <citation type="submission" date="2018-04" db="EMBL/GenBank/DDBJ databases">
        <title>Genomic Encyclopedia of Type Strains, Phase III (KMG-III): the genomes of soil and plant-associated and newly described type strains.</title>
        <authorList>
            <person name="Whitman W."/>
        </authorList>
    </citation>
    <scope>NUCLEOTIDE SEQUENCE [LARGE SCALE GENOMIC DNA]</scope>
    <source>
        <strain evidence="3 4">JA192</strain>
    </source>
</reference>
<gene>
    <name evidence="3" type="ORF">C8J29_106116</name>
</gene>
<evidence type="ECO:0000313" key="4">
    <source>
        <dbReference type="Proteomes" id="UP000240800"/>
    </source>
</evidence>
<dbReference type="Gene3D" id="3.90.220.20">
    <property type="entry name" value="DNA methylase specificity domains"/>
    <property type="match status" value="1"/>
</dbReference>
<evidence type="ECO:0000313" key="3">
    <source>
        <dbReference type="EMBL" id="PTM77190.1"/>
    </source>
</evidence>
<keyword evidence="4" id="KW-1185">Reference proteome</keyword>
<dbReference type="Proteomes" id="UP000240800">
    <property type="component" value="Unassembled WGS sequence"/>
</dbReference>
<evidence type="ECO:0000256" key="2">
    <source>
        <dbReference type="ARBA" id="ARBA00023125"/>
    </source>
</evidence>
<evidence type="ECO:0000256" key="1">
    <source>
        <dbReference type="ARBA" id="ARBA00022747"/>
    </source>
</evidence>
<proteinExistence type="predicted"/>
<dbReference type="InterPro" id="IPR044946">
    <property type="entry name" value="Restrct_endonuc_typeI_TRD_sf"/>
</dbReference>
<sequence>MSLAKVREIPIPVLSDVFQSRIKYTLNQALSKRRLARSNALEAEQSLLGFLGLANWTPPEPLAYTARASDVFASGRFDARFYAPRIQALLDLLAVDGRTIADVADPRRDKFRPDVCAAFDYIEISDIDGAGAATSTRLATEDAPSRATWHVRAGDIITSTVRPIRRLSAQITPDQEGFVCSSGFVVVAPRDIAPEVLLTYLRLPVICELLDLFASASMYPAITDAAIFNLPLPHVPDVVADQVTQSVIAAKAAKARAASMLEAAKRAVEVAIEAGEPAAMASLDQAEGAI</sequence>
<keyword evidence="1" id="KW-0680">Restriction system</keyword>
<name>A0ABX5J888_9RHOB</name>
<organism evidence="3 4">
    <name type="scientific">Cereibacter johrii</name>
    <dbReference type="NCBI Taxonomy" id="445629"/>
    <lineage>
        <taxon>Bacteria</taxon>
        <taxon>Pseudomonadati</taxon>
        <taxon>Pseudomonadota</taxon>
        <taxon>Alphaproteobacteria</taxon>
        <taxon>Rhodobacterales</taxon>
        <taxon>Paracoccaceae</taxon>
        <taxon>Cereibacter</taxon>
    </lineage>
</organism>
<comment type="caution">
    <text evidence="3">The sequence shown here is derived from an EMBL/GenBank/DDBJ whole genome shotgun (WGS) entry which is preliminary data.</text>
</comment>